<dbReference type="Pfam" id="PF01485">
    <property type="entry name" value="IBR"/>
    <property type="match status" value="1"/>
</dbReference>
<dbReference type="Proteomes" id="UP001218188">
    <property type="component" value="Unassembled WGS sequence"/>
</dbReference>
<dbReference type="SUPFAM" id="SSF57850">
    <property type="entry name" value="RING/U-box"/>
    <property type="match status" value="1"/>
</dbReference>
<dbReference type="PROSITE" id="PS00518">
    <property type="entry name" value="ZF_RING_1"/>
    <property type="match status" value="1"/>
</dbReference>
<dbReference type="SMART" id="SM00647">
    <property type="entry name" value="IBR"/>
    <property type="match status" value="1"/>
</dbReference>
<proteinExistence type="predicted"/>
<gene>
    <name evidence="8" type="ORF">C8F04DRAFT_1085181</name>
</gene>
<name>A0AAD6T622_9AGAR</name>
<dbReference type="InterPro" id="IPR017907">
    <property type="entry name" value="Znf_RING_CS"/>
</dbReference>
<protein>
    <recommendedName>
        <fullName evidence="7">IBR domain-containing protein</fullName>
    </recommendedName>
</protein>
<dbReference type="GO" id="GO:0016567">
    <property type="term" value="P:protein ubiquitination"/>
    <property type="evidence" value="ECO:0007669"/>
    <property type="project" value="InterPro"/>
</dbReference>
<keyword evidence="4" id="KW-0862">Zinc</keyword>
<evidence type="ECO:0000256" key="4">
    <source>
        <dbReference type="ARBA" id="ARBA00022833"/>
    </source>
</evidence>
<evidence type="ECO:0000313" key="8">
    <source>
        <dbReference type="EMBL" id="KAJ7039872.1"/>
    </source>
</evidence>
<dbReference type="EMBL" id="JARJCM010000025">
    <property type="protein sequence ID" value="KAJ7039872.1"/>
    <property type="molecule type" value="Genomic_DNA"/>
</dbReference>
<evidence type="ECO:0000259" key="7">
    <source>
        <dbReference type="SMART" id="SM00647"/>
    </source>
</evidence>
<dbReference type="PANTHER" id="PTHR11685">
    <property type="entry name" value="RBR FAMILY RING FINGER AND IBR DOMAIN-CONTAINING"/>
    <property type="match status" value="1"/>
</dbReference>
<keyword evidence="2" id="KW-0863">Zinc-finger</keyword>
<accession>A0AAD6T622</accession>
<dbReference type="InterPro" id="IPR031127">
    <property type="entry name" value="E3_UB_ligase_RBR"/>
</dbReference>
<sequence>MLKKYKAFMNNEGKFAQPGARALEDYISTYNQQVEADRVAQAVRGAEKRARAAEEQVREAEAHAREAEARAVFAETQSMMSRGSGETVTWNNRASTSTATSLNPSLASAEIILRERLFPAQEETSPVAPGSPQSLVTLEIPSRERLLPERNAKSEPVSPQNLGSTELPPRGRLFLERIPTRPAKSASPQDYTNPEFPPHVGHLPARATLSAPITPVSAQRAGFTRGRRPERSVPPPIKPEPKAGPKPKSLSCALCSSHCFICPNPWQRTRSDIMVSKLVEIDRPKPVPYGIVLDPCDHSFCGPCLAQAIYHNLNLAFDPTTYGTRLPSYPLDALSVGRPEFPIGCPRCQVSPDARPMEISDATARLVLGESNMTEWNHARFLSSINLIHCPHRHCQLSFDAENDVTAGGGSESKTRVECPHCRESLCRVCKSVWHQGLTCLMYQALPPDGRQAAVVPKAVKYSRRRGMTIEIPGDPPWVQGKQSFLSA</sequence>
<dbReference type="GO" id="GO:0004842">
    <property type="term" value="F:ubiquitin-protein transferase activity"/>
    <property type="evidence" value="ECO:0007669"/>
    <property type="project" value="InterPro"/>
</dbReference>
<dbReference type="InterPro" id="IPR002867">
    <property type="entry name" value="IBR_dom"/>
</dbReference>
<keyword evidence="1" id="KW-0479">Metal-binding</keyword>
<evidence type="ECO:0000313" key="9">
    <source>
        <dbReference type="Proteomes" id="UP001218188"/>
    </source>
</evidence>
<dbReference type="GO" id="GO:0008270">
    <property type="term" value="F:zinc ion binding"/>
    <property type="evidence" value="ECO:0007669"/>
    <property type="project" value="UniProtKB-KW"/>
</dbReference>
<comment type="caution">
    <text evidence="8">The sequence shown here is derived from an EMBL/GenBank/DDBJ whole genome shotgun (WGS) entry which is preliminary data.</text>
</comment>
<feature type="domain" description="IBR" evidence="7">
    <location>
        <begin position="374"/>
        <end position="440"/>
    </location>
</feature>
<organism evidence="8 9">
    <name type="scientific">Mycena alexandri</name>
    <dbReference type="NCBI Taxonomy" id="1745969"/>
    <lineage>
        <taxon>Eukaryota</taxon>
        <taxon>Fungi</taxon>
        <taxon>Dikarya</taxon>
        <taxon>Basidiomycota</taxon>
        <taxon>Agaricomycotina</taxon>
        <taxon>Agaricomycetes</taxon>
        <taxon>Agaricomycetidae</taxon>
        <taxon>Agaricales</taxon>
        <taxon>Marasmiineae</taxon>
        <taxon>Mycenaceae</taxon>
        <taxon>Mycena</taxon>
    </lineage>
</organism>
<keyword evidence="3" id="KW-0833">Ubl conjugation pathway</keyword>
<dbReference type="AlphaFoldDB" id="A0AAD6T622"/>
<evidence type="ECO:0000256" key="2">
    <source>
        <dbReference type="ARBA" id="ARBA00022771"/>
    </source>
</evidence>
<reference evidence="8" key="1">
    <citation type="submission" date="2023-03" db="EMBL/GenBank/DDBJ databases">
        <title>Massive genome expansion in bonnet fungi (Mycena s.s.) driven by repeated elements and novel gene families across ecological guilds.</title>
        <authorList>
            <consortium name="Lawrence Berkeley National Laboratory"/>
            <person name="Harder C.B."/>
            <person name="Miyauchi S."/>
            <person name="Viragh M."/>
            <person name="Kuo A."/>
            <person name="Thoen E."/>
            <person name="Andreopoulos B."/>
            <person name="Lu D."/>
            <person name="Skrede I."/>
            <person name="Drula E."/>
            <person name="Henrissat B."/>
            <person name="Morin E."/>
            <person name="Kohler A."/>
            <person name="Barry K."/>
            <person name="LaButti K."/>
            <person name="Morin E."/>
            <person name="Salamov A."/>
            <person name="Lipzen A."/>
            <person name="Mereny Z."/>
            <person name="Hegedus B."/>
            <person name="Baldrian P."/>
            <person name="Stursova M."/>
            <person name="Weitz H."/>
            <person name="Taylor A."/>
            <person name="Grigoriev I.V."/>
            <person name="Nagy L.G."/>
            <person name="Martin F."/>
            <person name="Kauserud H."/>
        </authorList>
    </citation>
    <scope>NUCLEOTIDE SEQUENCE</scope>
    <source>
        <strain evidence="8">CBHHK200</strain>
    </source>
</reference>
<feature type="coiled-coil region" evidence="5">
    <location>
        <begin position="36"/>
        <end position="77"/>
    </location>
</feature>
<feature type="region of interest" description="Disordered" evidence="6">
    <location>
        <begin position="148"/>
        <end position="245"/>
    </location>
</feature>
<evidence type="ECO:0000256" key="5">
    <source>
        <dbReference type="SAM" id="Coils"/>
    </source>
</evidence>
<keyword evidence="5" id="KW-0175">Coiled coil</keyword>
<evidence type="ECO:0000256" key="3">
    <source>
        <dbReference type="ARBA" id="ARBA00022786"/>
    </source>
</evidence>
<evidence type="ECO:0000256" key="1">
    <source>
        <dbReference type="ARBA" id="ARBA00022723"/>
    </source>
</evidence>
<keyword evidence="9" id="KW-1185">Reference proteome</keyword>
<feature type="compositionally biased region" description="Pro residues" evidence="6">
    <location>
        <begin position="232"/>
        <end position="244"/>
    </location>
</feature>
<evidence type="ECO:0000256" key="6">
    <source>
        <dbReference type="SAM" id="MobiDB-lite"/>
    </source>
</evidence>